<dbReference type="EMBL" id="MCFG01000060">
    <property type="protein sequence ID" value="ORX84019.1"/>
    <property type="molecule type" value="Genomic_DNA"/>
</dbReference>
<reference evidence="3 4" key="1">
    <citation type="submission" date="2016-08" db="EMBL/GenBank/DDBJ databases">
        <title>A Parts List for Fungal Cellulosomes Revealed by Comparative Genomics.</title>
        <authorList>
            <consortium name="DOE Joint Genome Institute"/>
            <person name="Haitjema C.H."/>
            <person name="Gilmore S.P."/>
            <person name="Henske J.K."/>
            <person name="Solomon K.V."/>
            <person name="De Groot R."/>
            <person name="Kuo A."/>
            <person name="Mondo S.J."/>
            <person name="Salamov A.A."/>
            <person name="Labutti K."/>
            <person name="Zhao Z."/>
            <person name="Chiniquy J."/>
            <person name="Barry K."/>
            <person name="Brewer H.M."/>
            <person name="Purvine S.O."/>
            <person name="Wright A.T."/>
            <person name="Boxma B."/>
            <person name="Van Alen T."/>
            <person name="Hackstein J.H."/>
            <person name="Baker S.E."/>
            <person name="Grigoriev I.V."/>
            <person name="O'Malley M.A."/>
        </authorList>
    </citation>
    <scope>NUCLEOTIDE SEQUENCE [LARGE SCALE GENOMIC DNA]</scope>
    <source>
        <strain evidence="3 4">S4</strain>
    </source>
</reference>
<feature type="region of interest" description="Disordered" evidence="1">
    <location>
        <begin position="551"/>
        <end position="579"/>
    </location>
</feature>
<evidence type="ECO:0000313" key="4">
    <source>
        <dbReference type="Proteomes" id="UP000193944"/>
    </source>
</evidence>
<feature type="transmembrane region" description="Helical" evidence="2">
    <location>
        <begin position="195"/>
        <end position="216"/>
    </location>
</feature>
<dbReference type="Proteomes" id="UP000193944">
    <property type="component" value="Unassembled WGS sequence"/>
</dbReference>
<feature type="transmembrane region" description="Helical" evidence="2">
    <location>
        <begin position="228"/>
        <end position="245"/>
    </location>
</feature>
<keyword evidence="2" id="KW-0812">Transmembrane</keyword>
<keyword evidence="2" id="KW-1133">Transmembrane helix</keyword>
<feature type="transmembrane region" description="Helical" evidence="2">
    <location>
        <begin position="152"/>
        <end position="175"/>
    </location>
</feature>
<keyword evidence="2" id="KW-0472">Membrane</keyword>
<dbReference type="OrthoDB" id="2157794at2759"/>
<feature type="transmembrane region" description="Helical" evidence="2">
    <location>
        <begin position="36"/>
        <end position="56"/>
    </location>
</feature>
<evidence type="ECO:0000256" key="2">
    <source>
        <dbReference type="SAM" id="Phobius"/>
    </source>
</evidence>
<feature type="compositionally biased region" description="Basic and acidic residues" evidence="1">
    <location>
        <begin position="488"/>
        <end position="501"/>
    </location>
</feature>
<sequence>MFNIQLTAGILIVIYFVITTFLYIKERNNYLIYYRKNSVTYICSLCGLLFCLVLPINIEFEGPCLVDVWMITLTTFGAILCSLYRGIRMLLLKKKNMFSLKYGKQDSTKVRDQLVELSSFSRNDYGLETNIVDPNNYIKQLNRIIDKGMLRWFFIVPYITISIVTLVVFIVIYAGDHIYIFEKCINITDVLFYPITFFGAFILIILPFAYMHLIRLKFKSRWNLKTEMMVNSSLLGAGLIVYSITNYSTSNYVGVTLLMAIFAFIQFNTVVVPLLEIKKEKERKKQKDYKSIDEFIVSLENKSFLELLKEKAMENFCIENVLLWEAYYDLMLNIKEYYKTGKKYNTSNVVNSSFYESGAQLQVEDKSENIDFENNNQSIKYSIGNTENVTKDSILESELINSNFDTIDDKNSINAVSNPLKEGTPTLPSTSYPIRQGNNYLNSGEKLSFNDNINIDNHLLSTSENNKTILKNESQTNVVQTPINQHIPHERNKSSCSERNHNKSGSINININEINNVDITDLRKKSENEINNSIHTGDIGPQNELTTVVNSNNPISPLNQNSSPLSRKTSKNSNDHTNISRVTSIQSTIKNNNNNNNNNNTALYVTSQNTLESHSITTDNKSHIIDIQKTEKTSCLSKYSTKDKESDVQHQTTKKKSTSTNNNSKSLLKYIKSLTLSNYEFDPKFKPLFDQIYYLYIYKDGIAPVILSLNTLNAISNKIDNEEYSYDMYQSAIEEVINILYMNIYPKIE</sequence>
<protein>
    <recommendedName>
        <fullName evidence="5">RGS domain-containing protein</fullName>
    </recommendedName>
</protein>
<feature type="region of interest" description="Disordered" evidence="1">
    <location>
        <begin position="638"/>
        <end position="662"/>
    </location>
</feature>
<accession>A0A1Y1XE54</accession>
<name>A0A1Y1XE54_9FUNG</name>
<evidence type="ECO:0008006" key="5">
    <source>
        <dbReference type="Google" id="ProtNLM"/>
    </source>
</evidence>
<feature type="transmembrane region" description="Helical" evidence="2">
    <location>
        <begin position="6"/>
        <end position="24"/>
    </location>
</feature>
<gene>
    <name evidence="3" type="ORF">BCR32DRAFT_291604</name>
</gene>
<evidence type="ECO:0000313" key="3">
    <source>
        <dbReference type="EMBL" id="ORX84019.1"/>
    </source>
</evidence>
<keyword evidence="4" id="KW-1185">Reference proteome</keyword>
<feature type="transmembrane region" description="Helical" evidence="2">
    <location>
        <begin position="68"/>
        <end position="87"/>
    </location>
</feature>
<comment type="caution">
    <text evidence="3">The sequence shown here is derived from an EMBL/GenBank/DDBJ whole genome shotgun (WGS) entry which is preliminary data.</text>
</comment>
<feature type="transmembrane region" description="Helical" evidence="2">
    <location>
        <begin position="251"/>
        <end position="275"/>
    </location>
</feature>
<organism evidence="3 4">
    <name type="scientific">Anaeromyces robustus</name>
    <dbReference type="NCBI Taxonomy" id="1754192"/>
    <lineage>
        <taxon>Eukaryota</taxon>
        <taxon>Fungi</taxon>
        <taxon>Fungi incertae sedis</taxon>
        <taxon>Chytridiomycota</taxon>
        <taxon>Chytridiomycota incertae sedis</taxon>
        <taxon>Neocallimastigomycetes</taxon>
        <taxon>Neocallimastigales</taxon>
        <taxon>Neocallimastigaceae</taxon>
        <taxon>Anaeromyces</taxon>
    </lineage>
</organism>
<reference evidence="3 4" key="2">
    <citation type="submission" date="2016-08" db="EMBL/GenBank/DDBJ databases">
        <title>Pervasive Adenine N6-methylation of Active Genes in Fungi.</title>
        <authorList>
            <consortium name="DOE Joint Genome Institute"/>
            <person name="Mondo S.J."/>
            <person name="Dannebaum R.O."/>
            <person name="Kuo R.C."/>
            <person name="Labutti K."/>
            <person name="Haridas S."/>
            <person name="Kuo A."/>
            <person name="Salamov A."/>
            <person name="Ahrendt S.R."/>
            <person name="Lipzen A."/>
            <person name="Sullivan W."/>
            <person name="Andreopoulos W.B."/>
            <person name="Clum A."/>
            <person name="Lindquist E."/>
            <person name="Daum C."/>
            <person name="Ramamoorthy G.K."/>
            <person name="Gryganskyi A."/>
            <person name="Culley D."/>
            <person name="Magnuson J.K."/>
            <person name="James T.Y."/>
            <person name="O'Malley M.A."/>
            <person name="Stajich J.E."/>
            <person name="Spatafora J.W."/>
            <person name="Visel A."/>
            <person name="Grigoriev I.V."/>
        </authorList>
    </citation>
    <scope>NUCLEOTIDE SEQUENCE [LARGE SCALE GENOMIC DNA]</scope>
    <source>
        <strain evidence="3 4">S4</strain>
    </source>
</reference>
<dbReference type="AlphaFoldDB" id="A0A1Y1XE54"/>
<proteinExistence type="predicted"/>
<feature type="region of interest" description="Disordered" evidence="1">
    <location>
        <begin position="488"/>
        <end position="507"/>
    </location>
</feature>
<evidence type="ECO:0000256" key="1">
    <source>
        <dbReference type="SAM" id="MobiDB-lite"/>
    </source>
</evidence>